<evidence type="ECO:0000259" key="4">
    <source>
        <dbReference type="Pfam" id="PF01420"/>
    </source>
</evidence>
<dbReference type="KEGG" id="eba:p2A50"/>
<keyword evidence="6" id="KW-1185">Reference proteome</keyword>
<accession>Q5NWK8</accession>
<keyword evidence="5" id="KW-0614">Plasmid</keyword>
<geneLocation type="plasmid" evidence="6">
    <name>pAzo2</name>
</geneLocation>
<dbReference type="OrthoDB" id="5298944at2"/>
<dbReference type="SUPFAM" id="SSF116734">
    <property type="entry name" value="DNA methylase specificity domain"/>
    <property type="match status" value="2"/>
</dbReference>
<dbReference type="Proteomes" id="UP000006552">
    <property type="component" value="Plasmid 2"/>
</dbReference>
<keyword evidence="2" id="KW-0680">Restriction system</keyword>
<dbReference type="PANTHER" id="PTHR30408">
    <property type="entry name" value="TYPE-1 RESTRICTION ENZYME ECOKI SPECIFICITY PROTEIN"/>
    <property type="match status" value="1"/>
</dbReference>
<sequence>MTFPRFRLADVCDINPRLPRTHGITDDTLVSFVPMAAVDELTGTIATSQSRSFAEVKKGYTSFRENDVLFAKITPCMENGKAALAQSLVGGVGFGSTEFHVLRAGPQVLPEWLRYFVRREEFRREAKRNFTGTAGQQRVPTTFLSGAEIPVPSLDEQRRIVDLLSRAEGIVRLRREAQRKAAEIIPALFVDMFGDPATNPKGWPVTTIGSLSSYTRYGPRFPDRPYAAEGAHILRTTDMGYSGDIHWSDAPVLPVTVDELEKYHLRPGTLLVTRTGATIGKIAIFRGAEEPCIAGAYLIEIGFQAQVIPEYILHFLLSAFGQSQLVRGSRAVAQPNINAPTICAIPIPLPPLEIQARFAASVDQLRAAQGLQESAMAKAEAIFNSLLAQVFSRDDQRAATRLEEAAVA</sequence>
<evidence type="ECO:0000256" key="2">
    <source>
        <dbReference type="ARBA" id="ARBA00022747"/>
    </source>
</evidence>
<dbReference type="InterPro" id="IPR044946">
    <property type="entry name" value="Restrct_endonuc_typeI_TRD_sf"/>
</dbReference>
<protein>
    <submittedName>
        <fullName evidence="5">Type I restriction-modification system (Specificity subunit)</fullName>
    </submittedName>
</protein>
<dbReference type="PANTHER" id="PTHR30408:SF12">
    <property type="entry name" value="TYPE I RESTRICTION ENZYME MJAVIII SPECIFICITY SUBUNIT"/>
    <property type="match status" value="1"/>
</dbReference>
<gene>
    <name evidence="5" type="primary">hsdS_2a</name>
    <name evidence="5" type="ORF">p2A50</name>
</gene>
<evidence type="ECO:0000313" key="6">
    <source>
        <dbReference type="Proteomes" id="UP000006552"/>
    </source>
</evidence>
<dbReference type="InterPro" id="IPR000055">
    <property type="entry name" value="Restrct_endonuc_typeI_TRD"/>
</dbReference>
<keyword evidence="3" id="KW-0238">DNA-binding</keyword>
<dbReference type="RefSeq" id="WP_011255065.1">
    <property type="nucleotide sequence ID" value="NC_006824.1"/>
</dbReference>
<dbReference type="InterPro" id="IPR052021">
    <property type="entry name" value="Type-I_RS_S_subunit"/>
</dbReference>
<dbReference type="AlphaFoldDB" id="Q5NWK8"/>
<evidence type="ECO:0000313" key="5">
    <source>
        <dbReference type="EMBL" id="CAI10556.1"/>
    </source>
</evidence>
<name>Q5NWK8_AROAE</name>
<dbReference type="GO" id="GO:0003677">
    <property type="term" value="F:DNA binding"/>
    <property type="evidence" value="ECO:0007669"/>
    <property type="project" value="UniProtKB-KW"/>
</dbReference>
<dbReference type="EMBL" id="CR555308">
    <property type="protein sequence ID" value="CAI10556.1"/>
    <property type="molecule type" value="Genomic_DNA"/>
</dbReference>
<dbReference type="Pfam" id="PF01420">
    <property type="entry name" value="Methylase_S"/>
    <property type="match status" value="2"/>
</dbReference>
<dbReference type="eggNOG" id="COG0732">
    <property type="taxonomic scope" value="Bacteria"/>
</dbReference>
<dbReference type="GO" id="GO:0009307">
    <property type="term" value="P:DNA restriction-modification system"/>
    <property type="evidence" value="ECO:0007669"/>
    <property type="project" value="UniProtKB-KW"/>
</dbReference>
<dbReference type="HOGENOM" id="CLU_021095_10_2_4"/>
<dbReference type="REBASE" id="10732">
    <property type="entry name" value="S.AarEBORF42P"/>
</dbReference>
<organism evidence="5 6">
    <name type="scientific">Aromatoleum aromaticum (strain DSM 19018 / LMG 30748 / EbN1)</name>
    <name type="common">Azoarcus sp. (strain EbN1)</name>
    <dbReference type="NCBI Taxonomy" id="76114"/>
    <lineage>
        <taxon>Bacteria</taxon>
        <taxon>Pseudomonadati</taxon>
        <taxon>Pseudomonadota</taxon>
        <taxon>Betaproteobacteria</taxon>
        <taxon>Rhodocyclales</taxon>
        <taxon>Rhodocyclaceae</taxon>
        <taxon>Aromatoleum</taxon>
    </lineage>
</organism>
<dbReference type="Gene3D" id="3.90.220.20">
    <property type="entry name" value="DNA methylase specificity domains"/>
    <property type="match status" value="2"/>
</dbReference>
<reference evidence="5 6" key="1">
    <citation type="journal article" date="2005" name="Arch. Microbiol.">
        <title>The genome sequence of an anaerobic aromatic-degrading denitrifying bacterium, strain EbN1.</title>
        <authorList>
            <person name="Rabus R."/>
            <person name="Kube M."/>
            <person name="Heider J."/>
            <person name="Beck A."/>
            <person name="Heitmann K."/>
            <person name="Widdel F."/>
            <person name="Reinhardt R."/>
        </authorList>
    </citation>
    <scope>NUCLEOTIDE SEQUENCE [LARGE SCALE GENOMIC DNA]</scope>
    <source>
        <strain evidence="5 6">EbN1</strain>
        <plasmid evidence="6">Plasmid pAzo2</plasmid>
    </source>
</reference>
<dbReference type="CDD" id="cd17260">
    <property type="entry name" value="RMtype1_S_EcoEI-TRD1-CR1_like"/>
    <property type="match status" value="1"/>
</dbReference>
<feature type="domain" description="Type I restriction modification DNA specificity" evidence="4">
    <location>
        <begin position="6"/>
        <end position="169"/>
    </location>
</feature>
<evidence type="ECO:0000256" key="3">
    <source>
        <dbReference type="ARBA" id="ARBA00023125"/>
    </source>
</evidence>
<comment type="similarity">
    <text evidence="1">Belongs to the type-I restriction system S methylase family.</text>
</comment>
<feature type="domain" description="Type I restriction modification DNA specificity" evidence="4">
    <location>
        <begin position="251"/>
        <end position="367"/>
    </location>
</feature>
<evidence type="ECO:0000256" key="1">
    <source>
        <dbReference type="ARBA" id="ARBA00010923"/>
    </source>
</evidence>
<dbReference type="CDD" id="cd17517">
    <property type="entry name" value="RMtype1_S_EcoKI_StySPI-TRD2-CR2_like"/>
    <property type="match status" value="1"/>
</dbReference>
<proteinExistence type="inferred from homology"/>